<dbReference type="AlphaFoldDB" id="A0A6A0AW90"/>
<organism evidence="1 2">
    <name type="scientific">Streptomyces pacificus</name>
    <dbReference type="NCBI Taxonomy" id="2705029"/>
    <lineage>
        <taxon>Bacteria</taxon>
        <taxon>Bacillati</taxon>
        <taxon>Actinomycetota</taxon>
        <taxon>Actinomycetes</taxon>
        <taxon>Kitasatosporales</taxon>
        <taxon>Streptomycetaceae</taxon>
        <taxon>Streptomyces</taxon>
    </lineage>
</organism>
<name>A0A6A0AW90_9ACTN</name>
<protein>
    <submittedName>
        <fullName evidence="1">Uncharacterized protein</fullName>
    </submittedName>
</protein>
<dbReference type="Proteomes" id="UP000484988">
    <property type="component" value="Unassembled WGS sequence"/>
</dbReference>
<proteinExistence type="predicted"/>
<dbReference type="RefSeq" id="WP_173264468.1">
    <property type="nucleotide sequence ID" value="NZ_BLLG01000006.1"/>
</dbReference>
<keyword evidence="2" id="KW-1185">Reference proteome</keyword>
<gene>
    <name evidence="1" type="ORF">SCWH03_28640</name>
</gene>
<accession>A0A6A0AW90</accession>
<sequence>MPDVGDLVTASLTVAPYDETTSAALLVTRPDGTTVSPTVTGSGGGQTWAAPVSYTLAGVWRLSWTVTGTGASVEHQLVSVAPAPGGGGAAGRTYATTTQLANYLGTAPPLDSARLLRQASVLLDTDFLLTAIYDVDTAGIPTDSEVAQAFADAVCAQVEFWGEVGEETDISGPLEGVSIGSVQLQFGAGDNRTGPDYYAPKLTRALASLPSDKIRFGVALGAC</sequence>
<reference evidence="1 2" key="1">
    <citation type="submission" date="2020-02" db="EMBL/GenBank/DDBJ databases">
        <title>Whole Genome Shotgun Sequence of Streptomyces sp. strain CWH03.</title>
        <authorList>
            <person name="Dohra H."/>
            <person name="Kodani S."/>
            <person name="Yamamura H."/>
        </authorList>
    </citation>
    <scope>NUCLEOTIDE SEQUENCE [LARGE SCALE GENOMIC DNA]</scope>
    <source>
        <strain evidence="1 2">CWH03</strain>
    </source>
</reference>
<comment type="caution">
    <text evidence="1">The sequence shown here is derived from an EMBL/GenBank/DDBJ whole genome shotgun (WGS) entry which is preliminary data.</text>
</comment>
<evidence type="ECO:0000313" key="1">
    <source>
        <dbReference type="EMBL" id="GFH36633.1"/>
    </source>
</evidence>
<dbReference type="EMBL" id="BLLG01000006">
    <property type="protein sequence ID" value="GFH36633.1"/>
    <property type="molecule type" value="Genomic_DNA"/>
</dbReference>
<evidence type="ECO:0000313" key="2">
    <source>
        <dbReference type="Proteomes" id="UP000484988"/>
    </source>
</evidence>